<sequence>MEIKFFTENAVLDLSNQKVSIQENNPVVSDKMLTKFFFPFEIYVDEDFLISFGDYLSYESLNLAKEIKGKLLFEDKIHDARLEIMSIEGNLLEGQIDFGFEDVPNFDKKLSDLPFEVIEVDDIHTYAAEVCKKKYPDTVFNFPKIYTKKYDQTQKMWDAFNGYYNDTIGSNDTLVMTRNVSPSEDNDWNIDNVNIIHPCPHILYLLKLGFKDVGLDLSGDILEDEGLLKSWVFSGGEYFRNKYILVQEHSLRDNKYITRNCGGNPTYCFYEYKMNINIEFIDKYRFDFEFTANELNEIQSLYIKVGDNVLNVPTSRQRGKFFISYFVTTTLANTPVEIGFSFNEERRSGLPMLGSNDILNLKIRSTKGYENSDSNDVEELKIVNNENVIDLRRAVPDMTFGDYVNIIRNWFNYSLKIKNKTVVMNRVIGDKLPEIKDFREFEIARPKRTLLSKKSYLIKFEDLDNDNKLPSMFFDEQGNLLNGKERKDTEVIEVKGYPLPVKKAKTNSPETAYVMKDSNTVLSLVGYDGLNQGKNHAIALDSFVFPSLLKNWYKWIIQRISSTEYEWKFYTDIESFSSYGVDDYIYAYNNIHLIKSIVKDKIADNTYEVTITTETVRNSPHNVGLDNLVSARICWGDDTEDVKIEVSSTVLVKVRELKMPNDGMVDFYAFSLDSGEGYTIVSKNKDEYEVSIPKGDNKIRLEVWLKNGQRYYSNELVFRRVVFKNENCAVFIAKLTGRSFRFNITYLDCEGTEKTLSGNQATTFCGKTIISTVNCEVINTNTPCVEGSVYSLEYKVTWSYGFREDGYVDYIDKNGNQVRLTIPQNDTTPRFICSRRIINRHQVSLTLTGNLCS</sequence>
<dbReference type="EMBL" id="CP011859">
    <property type="protein sequence ID" value="AQY21426.1"/>
    <property type="molecule type" value="Genomic_DNA"/>
</dbReference>
<dbReference type="Proteomes" id="UP001207440">
    <property type="component" value="Unassembled WGS sequence"/>
</dbReference>
<dbReference type="RefSeq" id="WP_079206681.1">
    <property type="nucleotide sequence ID" value="NZ_CP011859.1"/>
</dbReference>
<gene>
    <name evidence="1" type="ORF">AB406_0468</name>
    <name evidence="2" type="ORF">OKE68_02690</name>
</gene>
<reference evidence="2" key="2">
    <citation type="submission" date="2022-10" db="EMBL/GenBank/DDBJ databases">
        <title>Sifting through the core-genome to identify putative cross-protective antigens against Riemerella anatipestifer.</title>
        <authorList>
            <person name="Zheng X."/>
            <person name="Zhang W."/>
        </authorList>
    </citation>
    <scope>NUCLEOTIDE SEQUENCE</scope>
    <source>
        <strain evidence="2">ZWRA178</strain>
    </source>
</reference>
<proteinExistence type="predicted"/>
<evidence type="ECO:0000313" key="1">
    <source>
        <dbReference type="EMBL" id="AQY21426.1"/>
    </source>
</evidence>
<organism evidence="1 3">
    <name type="scientific">Riemerella anatipestifer</name>
    <name type="common">Moraxella anatipestifer</name>
    <dbReference type="NCBI Taxonomy" id="34085"/>
    <lineage>
        <taxon>Bacteria</taxon>
        <taxon>Pseudomonadati</taxon>
        <taxon>Bacteroidota</taxon>
        <taxon>Flavobacteriia</taxon>
        <taxon>Flavobacteriales</taxon>
        <taxon>Weeksellaceae</taxon>
        <taxon>Riemerella</taxon>
    </lineage>
</organism>
<dbReference type="AlphaFoldDB" id="A0A1S7DQQ0"/>
<name>A0A1S7DQQ0_RIEAN</name>
<evidence type="ECO:0000313" key="3">
    <source>
        <dbReference type="Proteomes" id="UP000189883"/>
    </source>
</evidence>
<reference evidence="1 3" key="1">
    <citation type="submission" date="2015-06" db="EMBL/GenBank/DDBJ databases">
        <title>R. anatipestifer strain HXb2 is the most virulent strain so far, and the genome sequence would help us uncover the pathogenesis.</title>
        <authorList>
            <person name="Hu Q."/>
            <person name="Qi J."/>
            <person name="Bo H."/>
            <person name="Liu G."/>
            <person name="Tao M."/>
            <person name="Ding Y."/>
            <person name="Xue Y."/>
        </authorList>
    </citation>
    <scope>NUCLEOTIDE SEQUENCE [LARGE SCALE GENOMIC DNA]</scope>
    <source>
        <strain evidence="1 3">HXb2</strain>
    </source>
</reference>
<dbReference type="EMBL" id="JAOZYT010000010">
    <property type="protein sequence ID" value="MCW0523224.1"/>
    <property type="molecule type" value="Genomic_DNA"/>
</dbReference>
<dbReference type="Proteomes" id="UP000189883">
    <property type="component" value="Chromosome"/>
</dbReference>
<evidence type="ECO:0000313" key="2">
    <source>
        <dbReference type="EMBL" id="MCW0523224.1"/>
    </source>
</evidence>
<protein>
    <submittedName>
        <fullName evidence="1">Uncharacterized protein</fullName>
    </submittedName>
</protein>
<accession>A0A1S7DQQ0</accession>